<proteinExistence type="predicted"/>
<sequence length="314" mass="34394">MIHLRQSRLLQLLLLIKLCLVPFTVGNPAVGNIMNHYNLPSEIDVKSQSCDYNSRTGFAGDIGDGFYSVNYYYTLLVDTSLLGNAEVLSYNTAVDFDTMQDNSIHNVIFQIELGIGSHLLRKSGEFESAPCNMRSRQLQLDSVHNVGLTIGPDDEIVATCESTDPLTTCYWISGSFQVYTVGFQNEDTTVAEQNIHDDLKYAMNNGELSTVHEAIVNITYMDALPTASADRAETGQPSSKEGDTLSADTAGNGPNTAIIVSASVSAVLLIAAIALVNQRRNRRDEQHFLQGSSVDASEFHMSREETVVERSDVV</sequence>
<name>A0A9K3L7P4_9STRA</name>
<protein>
    <submittedName>
        <fullName evidence="4">Uncharacterized protein</fullName>
    </submittedName>
</protein>
<evidence type="ECO:0000313" key="5">
    <source>
        <dbReference type="Proteomes" id="UP000693970"/>
    </source>
</evidence>
<keyword evidence="2" id="KW-0472">Membrane</keyword>
<evidence type="ECO:0000256" key="3">
    <source>
        <dbReference type="SAM" id="SignalP"/>
    </source>
</evidence>
<evidence type="ECO:0000313" key="4">
    <source>
        <dbReference type="EMBL" id="KAG7356286.1"/>
    </source>
</evidence>
<keyword evidence="3" id="KW-0732">Signal</keyword>
<gene>
    <name evidence="4" type="ORF">IV203_000972</name>
</gene>
<feature type="chain" id="PRO_5039913045" evidence="3">
    <location>
        <begin position="27"/>
        <end position="314"/>
    </location>
</feature>
<feature type="signal peptide" evidence="3">
    <location>
        <begin position="1"/>
        <end position="26"/>
    </location>
</feature>
<feature type="region of interest" description="Disordered" evidence="1">
    <location>
        <begin position="229"/>
        <end position="251"/>
    </location>
</feature>
<accession>A0A9K3L7P4</accession>
<dbReference type="Proteomes" id="UP000693970">
    <property type="component" value="Unassembled WGS sequence"/>
</dbReference>
<feature type="transmembrane region" description="Helical" evidence="2">
    <location>
        <begin position="257"/>
        <end position="276"/>
    </location>
</feature>
<keyword evidence="2" id="KW-0812">Transmembrane</keyword>
<evidence type="ECO:0000256" key="1">
    <source>
        <dbReference type="SAM" id="MobiDB-lite"/>
    </source>
</evidence>
<reference evidence="4" key="2">
    <citation type="submission" date="2021-04" db="EMBL/GenBank/DDBJ databases">
        <authorList>
            <person name="Podell S."/>
        </authorList>
    </citation>
    <scope>NUCLEOTIDE SEQUENCE</scope>
    <source>
        <strain evidence="4">Hildebrandi</strain>
    </source>
</reference>
<dbReference type="EMBL" id="JAGRRH010000015">
    <property type="protein sequence ID" value="KAG7356286.1"/>
    <property type="molecule type" value="Genomic_DNA"/>
</dbReference>
<dbReference type="OrthoDB" id="54060at2759"/>
<reference evidence="4" key="1">
    <citation type="journal article" date="2021" name="Sci. Rep.">
        <title>Diploid genomic architecture of Nitzschia inconspicua, an elite biomass production diatom.</title>
        <authorList>
            <person name="Oliver A."/>
            <person name="Podell S."/>
            <person name="Pinowska A."/>
            <person name="Traller J.C."/>
            <person name="Smith S.R."/>
            <person name="McClure R."/>
            <person name="Beliaev A."/>
            <person name="Bohutskyi P."/>
            <person name="Hill E.A."/>
            <person name="Rabines A."/>
            <person name="Zheng H."/>
            <person name="Allen L.Z."/>
            <person name="Kuo A."/>
            <person name="Grigoriev I.V."/>
            <person name="Allen A.E."/>
            <person name="Hazlebeck D."/>
            <person name="Allen E.E."/>
        </authorList>
    </citation>
    <scope>NUCLEOTIDE SEQUENCE</scope>
    <source>
        <strain evidence="4">Hildebrandi</strain>
    </source>
</reference>
<keyword evidence="2" id="KW-1133">Transmembrane helix</keyword>
<evidence type="ECO:0000256" key="2">
    <source>
        <dbReference type="SAM" id="Phobius"/>
    </source>
</evidence>
<comment type="caution">
    <text evidence="4">The sequence shown here is derived from an EMBL/GenBank/DDBJ whole genome shotgun (WGS) entry which is preliminary data.</text>
</comment>
<keyword evidence="5" id="KW-1185">Reference proteome</keyword>
<organism evidence="4 5">
    <name type="scientific">Nitzschia inconspicua</name>
    <dbReference type="NCBI Taxonomy" id="303405"/>
    <lineage>
        <taxon>Eukaryota</taxon>
        <taxon>Sar</taxon>
        <taxon>Stramenopiles</taxon>
        <taxon>Ochrophyta</taxon>
        <taxon>Bacillariophyta</taxon>
        <taxon>Bacillariophyceae</taxon>
        <taxon>Bacillariophycidae</taxon>
        <taxon>Bacillariales</taxon>
        <taxon>Bacillariaceae</taxon>
        <taxon>Nitzschia</taxon>
    </lineage>
</organism>
<dbReference type="AlphaFoldDB" id="A0A9K3L7P4"/>